<evidence type="ECO:0000256" key="1">
    <source>
        <dbReference type="ARBA" id="ARBA00023015"/>
    </source>
</evidence>
<proteinExistence type="predicted"/>
<name>A0A3N4JBK3_9PEZI</name>
<dbReference type="EMBL" id="ML120424">
    <property type="protein sequence ID" value="RPA95615.1"/>
    <property type="molecule type" value="Genomic_DNA"/>
</dbReference>
<dbReference type="GO" id="GO:0000435">
    <property type="term" value="P:positive regulation of transcription from RNA polymerase II promoter by galactose"/>
    <property type="evidence" value="ECO:0007669"/>
    <property type="project" value="TreeGrafter"/>
</dbReference>
<evidence type="ECO:0000256" key="3">
    <source>
        <dbReference type="ARBA" id="ARBA00023163"/>
    </source>
</evidence>
<dbReference type="InterPro" id="IPR051127">
    <property type="entry name" value="Fungal_SecMet_Regulators"/>
</dbReference>
<keyword evidence="2" id="KW-0238">DNA-binding</keyword>
<keyword evidence="5" id="KW-0472">Membrane</keyword>
<keyword evidence="7" id="KW-1185">Reference proteome</keyword>
<keyword evidence="1" id="KW-0805">Transcription regulation</keyword>
<dbReference type="PANTHER" id="PTHR47424:SF3">
    <property type="entry name" value="REGULATORY PROTEIN GAL4"/>
    <property type="match status" value="1"/>
</dbReference>
<evidence type="ECO:0000313" key="6">
    <source>
        <dbReference type="EMBL" id="RPA95615.1"/>
    </source>
</evidence>
<evidence type="ECO:0000256" key="4">
    <source>
        <dbReference type="ARBA" id="ARBA00023242"/>
    </source>
</evidence>
<gene>
    <name evidence="6" type="ORF">L873DRAFT_1697636</name>
</gene>
<dbReference type="GO" id="GO:0000981">
    <property type="term" value="F:DNA-binding transcription factor activity, RNA polymerase II-specific"/>
    <property type="evidence" value="ECO:0007669"/>
    <property type="project" value="TreeGrafter"/>
</dbReference>
<keyword evidence="4" id="KW-0539">Nucleus</keyword>
<evidence type="ECO:0000256" key="5">
    <source>
        <dbReference type="SAM" id="Phobius"/>
    </source>
</evidence>
<dbReference type="STRING" id="1336337.A0A3N4JBK3"/>
<keyword evidence="3" id="KW-0804">Transcription</keyword>
<dbReference type="OrthoDB" id="2283488at2759"/>
<dbReference type="PANTHER" id="PTHR47424">
    <property type="entry name" value="REGULATORY PROTEIN GAL4"/>
    <property type="match status" value="1"/>
</dbReference>
<evidence type="ECO:0000256" key="2">
    <source>
        <dbReference type="ARBA" id="ARBA00023125"/>
    </source>
</evidence>
<dbReference type="GO" id="GO:0005634">
    <property type="term" value="C:nucleus"/>
    <property type="evidence" value="ECO:0007669"/>
    <property type="project" value="TreeGrafter"/>
</dbReference>
<reference evidence="6 7" key="1">
    <citation type="journal article" date="2018" name="Nat. Ecol. Evol.">
        <title>Pezizomycetes genomes reveal the molecular basis of ectomycorrhizal truffle lifestyle.</title>
        <authorList>
            <person name="Murat C."/>
            <person name="Payen T."/>
            <person name="Noel B."/>
            <person name="Kuo A."/>
            <person name="Morin E."/>
            <person name="Chen J."/>
            <person name="Kohler A."/>
            <person name="Krizsan K."/>
            <person name="Balestrini R."/>
            <person name="Da Silva C."/>
            <person name="Montanini B."/>
            <person name="Hainaut M."/>
            <person name="Levati E."/>
            <person name="Barry K.W."/>
            <person name="Belfiori B."/>
            <person name="Cichocki N."/>
            <person name="Clum A."/>
            <person name="Dockter R.B."/>
            <person name="Fauchery L."/>
            <person name="Guy J."/>
            <person name="Iotti M."/>
            <person name="Le Tacon F."/>
            <person name="Lindquist E.A."/>
            <person name="Lipzen A."/>
            <person name="Malagnac F."/>
            <person name="Mello A."/>
            <person name="Molinier V."/>
            <person name="Miyauchi S."/>
            <person name="Poulain J."/>
            <person name="Riccioni C."/>
            <person name="Rubini A."/>
            <person name="Sitrit Y."/>
            <person name="Splivallo R."/>
            <person name="Traeger S."/>
            <person name="Wang M."/>
            <person name="Zifcakova L."/>
            <person name="Wipf D."/>
            <person name="Zambonelli A."/>
            <person name="Paolocci F."/>
            <person name="Nowrousian M."/>
            <person name="Ottonello S."/>
            <person name="Baldrian P."/>
            <person name="Spatafora J.W."/>
            <person name="Henrissat B."/>
            <person name="Nagy L.G."/>
            <person name="Aury J.M."/>
            <person name="Wincker P."/>
            <person name="Grigoriev I.V."/>
            <person name="Bonfante P."/>
            <person name="Martin F.M."/>
        </authorList>
    </citation>
    <scope>NUCLEOTIDE SEQUENCE [LARGE SCALE GENOMIC DNA]</scope>
    <source>
        <strain evidence="6 7">120613-1</strain>
    </source>
</reference>
<dbReference type="AlphaFoldDB" id="A0A3N4JBK3"/>
<keyword evidence="5" id="KW-1133">Transmembrane helix</keyword>
<protein>
    <recommendedName>
        <fullName evidence="8">Transcription factor domain-containing protein</fullName>
    </recommendedName>
</protein>
<accession>A0A3N4JBK3</accession>
<keyword evidence="5" id="KW-0812">Transmembrane</keyword>
<dbReference type="GO" id="GO:0000978">
    <property type="term" value="F:RNA polymerase II cis-regulatory region sequence-specific DNA binding"/>
    <property type="evidence" value="ECO:0007669"/>
    <property type="project" value="TreeGrafter"/>
</dbReference>
<sequence>MSDRVETRVPLNINDEGLEAPDSILPRPITLCTTYSAIIAHCEFVKIANQIHSSFFTFRGLRPSRDLIRGLDDRMLAWNKSLPSCFSLGTQVPSWFDEPRAIILWKGLNFRMLMHKCFLPLLKNHNVKADALEGAAPHKHGAGLCLSLAIQTIDSVHTFVFSHTLRRGIAWYCTYFAFQAALVLAIATLTVDETTPPAVWTRNILLAEDCLGAASRCLGDGAGRYLVVLQRVMSIWGGRGVAHHRHQGSSAPPPSAFNVFPAHASMLPPPPPSSTSLLLADCASDGFGFAELGPMPVGTAELPDDYGLSPWMPTAQDFLEGSAENYVLSHTEAMV</sequence>
<evidence type="ECO:0000313" key="7">
    <source>
        <dbReference type="Proteomes" id="UP000276215"/>
    </source>
</evidence>
<dbReference type="CDD" id="cd12148">
    <property type="entry name" value="fungal_TF_MHR"/>
    <property type="match status" value="1"/>
</dbReference>
<organism evidence="6 7">
    <name type="scientific">Choiromyces venosus 120613-1</name>
    <dbReference type="NCBI Taxonomy" id="1336337"/>
    <lineage>
        <taxon>Eukaryota</taxon>
        <taxon>Fungi</taxon>
        <taxon>Dikarya</taxon>
        <taxon>Ascomycota</taxon>
        <taxon>Pezizomycotina</taxon>
        <taxon>Pezizomycetes</taxon>
        <taxon>Pezizales</taxon>
        <taxon>Tuberaceae</taxon>
        <taxon>Choiromyces</taxon>
    </lineage>
</organism>
<dbReference type="Proteomes" id="UP000276215">
    <property type="component" value="Unassembled WGS sequence"/>
</dbReference>
<feature type="transmembrane region" description="Helical" evidence="5">
    <location>
        <begin position="169"/>
        <end position="189"/>
    </location>
</feature>
<evidence type="ECO:0008006" key="8">
    <source>
        <dbReference type="Google" id="ProtNLM"/>
    </source>
</evidence>